<comment type="caution">
    <text evidence="1">The sequence shown here is derived from an EMBL/GenBank/DDBJ whole genome shotgun (WGS) entry which is preliminary data.</text>
</comment>
<name>A0A8J5CSE2_CHIOP</name>
<dbReference type="EMBL" id="JACEEZ010016691">
    <property type="protein sequence ID" value="KAG0718082.1"/>
    <property type="molecule type" value="Genomic_DNA"/>
</dbReference>
<dbReference type="Proteomes" id="UP000770661">
    <property type="component" value="Unassembled WGS sequence"/>
</dbReference>
<reference evidence="1" key="1">
    <citation type="submission" date="2020-07" db="EMBL/GenBank/DDBJ databases">
        <title>The High-quality genome of the commercially important snow crab, Chionoecetes opilio.</title>
        <authorList>
            <person name="Jeong J.-H."/>
            <person name="Ryu S."/>
        </authorList>
    </citation>
    <scope>NUCLEOTIDE SEQUENCE</scope>
    <source>
        <strain evidence="1">MADBK_172401_WGS</strain>
        <tissue evidence="1">Digestive gland</tissue>
    </source>
</reference>
<keyword evidence="2" id="KW-1185">Reference proteome</keyword>
<accession>A0A8J5CSE2</accession>
<evidence type="ECO:0000313" key="2">
    <source>
        <dbReference type="Proteomes" id="UP000770661"/>
    </source>
</evidence>
<dbReference type="OrthoDB" id="5919819at2759"/>
<evidence type="ECO:0000313" key="1">
    <source>
        <dbReference type="EMBL" id="KAG0718082.1"/>
    </source>
</evidence>
<proteinExistence type="predicted"/>
<dbReference type="PANTHER" id="PTHR45913:SF19">
    <property type="entry name" value="LOW QUALITY PROTEIN: ZINC FINGER BED DOMAIN-CONTAINING PROTEIN 5-LIKE"/>
    <property type="match status" value="1"/>
</dbReference>
<protein>
    <submittedName>
        <fullName evidence="1">Protein ZBED8</fullName>
    </submittedName>
</protein>
<sequence>MSRMASLYSWMIVEDQTGHKCMTCHLIICNSNLKPARLREHQVKHPTAEHKQIIEALQANRATYDQKVTLPRLGFKPVQKSLLQASYEGAYQCIRKKASHLAPENLVKPCTIWMVELVPETEAAKKMKKLPLSNDVTAGRIANMSCDILDQIVQEIKDSPISISLQLDESIDVSNMSQMILYTRYIKDGEIKDEFLFCEAFNNKGSGCISTLGREKKFVFLRDALRSIRSKKVEAFKKKLSLWNRRNQGGNMGSSPLLDEKLRNKTVSPMLVENLVAHLSHLETTITKYLPKDHTFPEWIPQPFLADMSDADSLKEELIDLQRATTSPFTTPSLLLVCKAPSRPRGSEAHYLPLHHALSPVGLWQAPLKPPWFRAPLVNASYSQSVPQRLAHPLI</sequence>
<gene>
    <name evidence="1" type="primary">ZBED8_26</name>
    <name evidence="1" type="ORF">GWK47_053171</name>
</gene>
<dbReference type="PANTHER" id="PTHR45913">
    <property type="entry name" value="EPM2A-INTERACTING PROTEIN 1"/>
    <property type="match status" value="1"/>
</dbReference>
<dbReference type="AlphaFoldDB" id="A0A8J5CSE2"/>
<organism evidence="1 2">
    <name type="scientific">Chionoecetes opilio</name>
    <name type="common">Atlantic snow crab</name>
    <name type="synonym">Cancer opilio</name>
    <dbReference type="NCBI Taxonomy" id="41210"/>
    <lineage>
        <taxon>Eukaryota</taxon>
        <taxon>Metazoa</taxon>
        <taxon>Ecdysozoa</taxon>
        <taxon>Arthropoda</taxon>
        <taxon>Crustacea</taxon>
        <taxon>Multicrustacea</taxon>
        <taxon>Malacostraca</taxon>
        <taxon>Eumalacostraca</taxon>
        <taxon>Eucarida</taxon>
        <taxon>Decapoda</taxon>
        <taxon>Pleocyemata</taxon>
        <taxon>Brachyura</taxon>
        <taxon>Eubrachyura</taxon>
        <taxon>Majoidea</taxon>
        <taxon>Majidae</taxon>
        <taxon>Chionoecetes</taxon>
    </lineage>
</organism>